<name>A0A2J8KMQ6_PANTR</name>
<dbReference type="GeneID" id="469988"/>
<feature type="region of interest" description="Disordered" evidence="6">
    <location>
        <begin position="1139"/>
        <end position="1178"/>
    </location>
</feature>
<organism evidence="8 9">
    <name type="scientific">Pan troglodytes</name>
    <name type="common">Chimpanzee</name>
    <dbReference type="NCBI Taxonomy" id="9598"/>
    <lineage>
        <taxon>Eukaryota</taxon>
        <taxon>Metazoa</taxon>
        <taxon>Chordata</taxon>
        <taxon>Craniata</taxon>
        <taxon>Vertebrata</taxon>
        <taxon>Euteleostomi</taxon>
        <taxon>Mammalia</taxon>
        <taxon>Eutheria</taxon>
        <taxon>Euarchontoglires</taxon>
        <taxon>Primates</taxon>
        <taxon>Haplorrhini</taxon>
        <taxon>Catarrhini</taxon>
        <taxon>Hominidae</taxon>
        <taxon>Pan</taxon>
    </lineage>
</organism>
<evidence type="ECO:0000256" key="2">
    <source>
        <dbReference type="ARBA" id="ARBA00022737"/>
    </source>
</evidence>
<feature type="compositionally biased region" description="Basic and acidic residues" evidence="6">
    <location>
        <begin position="1004"/>
        <end position="1017"/>
    </location>
</feature>
<reference evidence="8" key="3">
    <citation type="submission" date="2025-09" db="UniProtKB">
        <authorList>
            <consortium name="Ensembl"/>
        </authorList>
    </citation>
    <scope>IDENTIFICATION</scope>
</reference>
<dbReference type="OMA" id="MSQHQVS"/>
<evidence type="ECO:0000256" key="5">
    <source>
        <dbReference type="PROSITE-ProRule" id="PRU00042"/>
    </source>
</evidence>
<dbReference type="PANTHER" id="PTHR47166:SF1">
    <property type="entry name" value="ZINC FINGER PROTEIN 831"/>
    <property type="match status" value="1"/>
</dbReference>
<evidence type="ECO:0000259" key="7">
    <source>
        <dbReference type="PROSITE" id="PS50157"/>
    </source>
</evidence>
<dbReference type="FunFam" id="3.30.160.60:FF:000710">
    <property type="entry name" value="Zinc finger protein 768"/>
    <property type="match status" value="1"/>
</dbReference>
<evidence type="ECO:0000256" key="4">
    <source>
        <dbReference type="ARBA" id="ARBA00022833"/>
    </source>
</evidence>
<evidence type="ECO:0000256" key="6">
    <source>
        <dbReference type="SAM" id="MobiDB-lite"/>
    </source>
</evidence>
<dbReference type="GO" id="GO:0008270">
    <property type="term" value="F:zinc ion binding"/>
    <property type="evidence" value="ECO:0007669"/>
    <property type="project" value="UniProtKB-KW"/>
</dbReference>
<dbReference type="Bgee" id="ENSPTRG00000013683">
    <property type="expression patterns" value="Expressed in Brodmann (1909) area 10 and 7 other cell types or tissues"/>
</dbReference>
<dbReference type="Pfam" id="PF00096">
    <property type="entry name" value="zf-C2H2"/>
    <property type="match status" value="1"/>
</dbReference>
<feature type="compositionally biased region" description="Basic and acidic residues" evidence="6">
    <location>
        <begin position="215"/>
        <end position="231"/>
    </location>
</feature>
<dbReference type="InParanoid" id="A0A2J8KMQ6"/>
<evidence type="ECO:0000313" key="8">
    <source>
        <dbReference type="Ensembl" id="ENSPTRP00000023538.5"/>
    </source>
</evidence>
<feature type="region of interest" description="Disordered" evidence="6">
    <location>
        <begin position="949"/>
        <end position="1062"/>
    </location>
</feature>
<proteinExistence type="predicted"/>
<feature type="region of interest" description="Disordered" evidence="6">
    <location>
        <begin position="192"/>
        <end position="249"/>
    </location>
</feature>
<feature type="region of interest" description="Disordered" evidence="6">
    <location>
        <begin position="264"/>
        <end position="399"/>
    </location>
</feature>
<keyword evidence="2" id="KW-0677">Repeat</keyword>
<feature type="compositionally biased region" description="Basic and acidic residues" evidence="6">
    <location>
        <begin position="1024"/>
        <end position="1033"/>
    </location>
</feature>
<reference evidence="8 9" key="1">
    <citation type="journal article" date="2005" name="Nature">
        <title>Initial sequence of the chimpanzee genome and comparison with the human genome.</title>
        <authorList>
            <consortium name="Chimpanzee sequencing and analysis consortium"/>
        </authorList>
    </citation>
    <scope>NUCLEOTIDE SEQUENCE [LARGE SCALE GENOMIC DNA]</scope>
</reference>
<dbReference type="Gene3D" id="3.30.160.60">
    <property type="entry name" value="Classic Zinc Finger"/>
    <property type="match status" value="2"/>
</dbReference>
<dbReference type="GeneTree" id="ENSGT00940000161664"/>
<dbReference type="SUPFAM" id="SSF57667">
    <property type="entry name" value="beta-beta-alpha zinc fingers"/>
    <property type="match status" value="1"/>
</dbReference>
<feature type="compositionally biased region" description="Pro residues" evidence="6">
    <location>
        <begin position="907"/>
        <end position="924"/>
    </location>
</feature>
<dbReference type="PROSITE" id="PS50157">
    <property type="entry name" value="ZINC_FINGER_C2H2_2"/>
    <property type="match status" value="2"/>
</dbReference>
<feature type="compositionally biased region" description="Basic and acidic residues" evidence="6">
    <location>
        <begin position="812"/>
        <end position="833"/>
    </location>
</feature>
<keyword evidence="9" id="KW-1185">Reference proteome</keyword>
<feature type="compositionally biased region" description="Basic and acidic residues" evidence="6">
    <location>
        <begin position="324"/>
        <end position="340"/>
    </location>
</feature>
<feature type="region of interest" description="Disordered" evidence="6">
    <location>
        <begin position="1"/>
        <end position="41"/>
    </location>
</feature>
<dbReference type="InterPro" id="IPR013087">
    <property type="entry name" value="Znf_C2H2_type"/>
</dbReference>
<dbReference type="FunCoup" id="A0A2J8KMQ6">
    <property type="interactions" value="263"/>
</dbReference>
<feature type="region of interest" description="Disordered" evidence="6">
    <location>
        <begin position="515"/>
        <end position="556"/>
    </location>
</feature>
<feature type="compositionally biased region" description="Gly residues" evidence="6">
    <location>
        <begin position="375"/>
        <end position="384"/>
    </location>
</feature>
<feature type="domain" description="C2H2-type" evidence="7">
    <location>
        <begin position="143"/>
        <end position="170"/>
    </location>
</feature>
<evidence type="ECO:0000256" key="1">
    <source>
        <dbReference type="ARBA" id="ARBA00022723"/>
    </source>
</evidence>
<keyword evidence="3 5" id="KW-0863">Zinc-finger</keyword>
<feature type="compositionally biased region" description="Low complexity" evidence="6">
    <location>
        <begin position="879"/>
        <end position="893"/>
    </location>
</feature>
<feature type="compositionally biased region" description="Pro residues" evidence="6">
    <location>
        <begin position="1"/>
        <end position="26"/>
    </location>
</feature>
<dbReference type="Ensembl" id="ENSPTRT00000025503.5">
    <property type="protein sequence ID" value="ENSPTRP00000023538.5"/>
    <property type="gene ID" value="ENSPTRG00000013683.5"/>
</dbReference>
<keyword evidence="4" id="KW-0862">Zinc</keyword>
<dbReference type="Proteomes" id="UP000002277">
    <property type="component" value="Chromosome 20"/>
</dbReference>
<dbReference type="PaxDb" id="9598-ENSPTRP00000023538"/>
<evidence type="ECO:0000313" key="10">
    <source>
        <dbReference type="VGNC" id="VGNC:6298"/>
    </source>
</evidence>
<protein>
    <submittedName>
        <fullName evidence="8">Zinc finger protein 831</fullName>
    </submittedName>
</protein>
<sequence length="1679" mass="177934">MEVPEPTCPAPPARDQPAPTPGPPGAPGGQASPHLTLGPVLLPPEQGLAPTVFLKALPIPLYHTVPPGGLQPRAPLVTGSLDGGNVPFILSPVLQPEGPGPTQVGKPAAPTLTVNIVGTLPVLSPGLGPTLGSPGKVRNAGKYLCPHCGRDCLKPSVLEKHIRSHTGERPFPCATCGIAFKTQSNLYKHRRTQTHLNNSRLSSESEGTGGGLLEEGDKAGEPPRPDGRGESRSQGMHEGASERPLSPGAHVPLLAKNLDVRTEAAPRPGSAFADREAPWDSAPMASPGLPAASTQPWRKLPEQKSPTAGKPCALQRQQATAAEKPWDAKAPEGRLRKCESTDSGYLSRSDSAEQPHAPCSPLHSLSEHSAESEGEGGPGPGPGVAGAEPGAREAGLELEKKRLEERIAQLISHNQAVVDDAQLDNVRPRKTGLSKQGSIDLPTPYTYKDSFHFDIRALEPGRRRAPGPVRSTWTPPDKSRPLFFHSVPTQLSTTVECVPVTRSNSLPFVEGSRTWLEPREPRDPWSRTQKPLSPRPGPARLGCRSGLSSTDVPSGHPRALVRQAAVEDLPGTPIGDALVPAEDTDAKRTAAPEAMAGKGRAGGRKCGQRRLKMFSQEKWQVYGDETFKRIYQKMKASPHGGKKAREVGVGSGAELGFPLQKEAAGSSGTVPTQDRRTPVHEDISAGAAPEPWGNPPALEASLVTEPTKHGETVARTGDSDRPRVEEAVSSPALGGRDSPCSGSRSPLVSPNGRLELGWQMPPAPGPLKGGDVEAPRPVLPDPKLEGGARGAGDVQETCLWAQTVLRWPSRGSGEDKLPSERKKLKVEDLHSWKQPEPVSAETPGGPTQPASLSSQKQDADPGEVPGGSKESARQVGEPLESSGASLAAASVALKRVGPRDKATPLHPAAPAPAEHPPLATPPQAPRVLSALADNAFSPKYLLRLPQAETPLPLPIPWGPKHSQDSLCSSGWPEERASFVGSGLGTPLSPSPASGPSPGEADSILEDRSCSRPQDGRKGAQLGGDKGDKGDRMATSRPAARELPISAPGAPREATSSPPTPTCEAHLVQDMEGDSHRIHRLCMGSTLARARLSGNVLNPWVPNWELGEPPGNAPEDPSSGPLVGPDPCSPLQPGSFLTALTRPQGVPPGWPELALSSHSGTSRSHSTRSPHSTQNPFPSLKAEPRLTWCCLSRSVPLPAEQKAKAASVYLAVHFPGSSLRDEGPNGPPGSNGGWTWTSPGEGGPAQMSKFSYPTVPGVMPQHQVSEPEWKKGLPRRAKMSRGNSKQRKLRINPKRYKGNFLQSCVQLRASRLRTPTWVRRRSRHPPALEGLKPCRTPGQTSSEIAGLNLQEEPSCATSESPPCCGKEEKKEGDCRQTLGTLSLGTSSRIVREMDKRTVKDISPSAGEHGDCTTHSTAATSGLSLQSDTCLAVVNDVPLPPGKGLDLGLLETQLLASQDSVSTDPKPCIFSDAQRPSSFGSKGTFPHHDIATSVAAVCISLPVRTDHIAQEIHSAEPRDHSQTAGRTLTSSSPDSKVTEEGRAQTLLPGRPSSGQRISDSVPLESTEKTHLETPASGPSSASSHHKEGRHKMFFPSRGQYGCGEMTVPCPSLGSDGRKRQVSGLITRKDSVVPSKPEQPIEIPEAPSKSLKKRSLEGMRKQTRVEFSDTSSDDEDRLVIEI</sequence>
<feature type="domain" description="C2H2-type" evidence="7">
    <location>
        <begin position="171"/>
        <end position="200"/>
    </location>
</feature>
<feature type="compositionally biased region" description="Basic and acidic residues" evidence="6">
    <location>
        <begin position="516"/>
        <end position="525"/>
    </location>
</feature>
<dbReference type="STRING" id="9598.ENSPTRP00000023538"/>
<feature type="compositionally biased region" description="Low complexity" evidence="6">
    <location>
        <begin position="1155"/>
        <end position="1172"/>
    </location>
</feature>
<gene>
    <name evidence="8 10" type="primary">ZNF831</name>
</gene>
<feature type="region of interest" description="Disordered" evidence="6">
    <location>
        <begin position="704"/>
        <end position="930"/>
    </location>
</feature>
<dbReference type="SMART" id="SM00355">
    <property type="entry name" value="ZnF_C2H2"/>
    <property type="match status" value="2"/>
</dbReference>
<feature type="compositionally biased region" description="Basic and acidic residues" evidence="6">
    <location>
        <begin position="1651"/>
        <end position="1664"/>
    </location>
</feature>
<feature type="region of interest" description="Disordered" evidence="6">
    <location>
        <begin position="1623"/>
        <end position="1679"/>
    </location>
</feature>
<feature type="region of interest" description="Disordered" evidence="6">
    <location>
        <begin position="1218"/>
        <end position="1288"/>
    </location>
</feature>
<dbReference type="EMBL" id="AACZ04052922">
    <property type="status" value="NOT_ANNOTATED_CDS"/>
    <property type="molecule type" value="Genomic_DNA"/>
</dbReference>
<evidence type="ECO:0000256" key="3">
    <source>
        <dbReference type="ARBA" id="ARBA00022771"/>
    </source>
</evidence>
<dbReference type="VGNC" id="VGNC:6298">
    <property type="gene designation" value="ZNF831"/>
</dbReference>
<accession>H2QKP2</accession>
<feature type="region of interest" description="Disordered" evidence="6">
    <location>
        <begin position="1511"/>
        <end position="1586"/>
    </location>
</feature>
<evidence type="ECO:0000313" key="9">
    <source>
        <dbReference type="Proteomes" id="UP000002277"/>
    </source>
</evidence>
<dbReference type="PANTHER" id="PTHR47166">
    <property type="entry name" value="ZINC FINGER PROTEIN 831"/>
    <property type="match status" value="1"/>
</dbReference>
<accession>A0A2J8KMQ6</accession>
<reference evidence="8" key="2">
    <citation type="submission" date="2025-08" db="UniProtKB">
        <authorList>
            <consortium name="Ensembl"/>
        </authorList>
    </citation>
    <scope>IDENTIFICATION</scope>
</reference>
<feature type="compositionally biased region" description="Polar residues" evidence="6">
    <location>
        <begin position="1520"/>
        <end position="1533"/>
    </location>
</feature>
<feature type="compositionally biased region" description="Basic residues" evidence="6">
    <location>
        <begin position="1271"/>
        <end position="1288"/>
    </location>
</feature>
<dbReference type="CTD" id="128611"/>
<dbReference type="PROSITE" id="PS00028">
    <property type="entry name" value="ZINC_FINGER_C2H2_1"/>
    <property type="match status" value="2"/>
</dbReference>
<keyword evidence="1" id="KW-0479">Metal-binding</keyword>
<feature type="compositionally biased region" description="Basic and acidic residues" evidence="6">
    <location>
        <begin position="390"/>
        <end position="399"/>
    </location>
</feature>
<dbReference type="InterPro" id="IPR036236">
    <property type="entry name" value="Znf_C2H2_sf"/>
</dbReference>
<feature type="compositionally biased region" description="Basic and acidic residues" evidence="6">
    <location>
        <begin position="706"/>
        <end position="726"/>
    </location>
</feature>